<proteinExistence type="predicted"/>
<dbReference type="RefSeq" id="WP_043846838.1">
    <property type="nucleotide sequence ID" value="NZ_AQQW01000016.1"/>
</dbReference>
<dbReference type="EMBL" id="AQQW01000016">
    <property type="protein sequence ID" value="ETW11119.1"/>
    <property type="molecule type" value="Genomic_DNA"/>
</dbReference>
<dbReference type="Proteomes" id="UP000019063">
    <property type="component" value="Unassembled WGS sequence"/>
</dbReference>
<evidence type="ECO:0000313" key="2">
    <source>
        <dbReference type="EMBL" id="ETW11119.1"/>
    </source>
</evidence>
<dbReference type="STRING" id="1379903.ATO8_18909"/>
<keyword evidence="1" id="KW-0472">Membrane</keyword>
<keyword evidence="1" id="KW-1133">Transmembrane helix</keyword>
<dbReference type="AlphaFoldDB" id="W4HEI1"/>
<dbReference type="eggNOG" id="ENOG502Z8FB">
    <property type="taxonomic scope" value="Bacteria"/>
</dbReference>
<gene>
    <name evidence="2" type="ORF">ATO8_18909</name>
</gene>
<protein>
    <recommendedName>
        <fullName evidence="4">Peptidase M48 Ste24p</fullName>
    </recommendedName>
</protein>
<evidence type="ECO:0000256" key="1">
    <source>
        <dbReference type="SAM" id="Phobius"/>
    </source>
</evidence>
<feature type="transmembrane region" description="Helical" evidence="1">
    <location>
        <begin position="110"/>
        <end position="135"/>
    </location>
</feature>
<evidence type="ECO:0008006" key="4">
    <source>
        <dbReference type="Google" id="ProtNLM"/>
    </source>
</evidence>
<evidence type="ECO:0000313" key="3">
    <source>
        <dbReference type="Proteomes" id="UP000019063"/>
    </source>
</evidence>
<keyword evidence="3" id="KW-1185">Reference proteome</keyword>
<name>W4HEI1_9RHOB</name>
<dbReference type="PATRIC" id="fig|1317118.6.peg.3877"/>
<organism evidence="2 3">
    <name type="scientific">Roseivivax marinus</name>
    <dbReference type="NCBI Taxonomy" id="1379903"/>
    <lineage>
        <taxon>Bacteria</taxon>
        <taxon>Pseudomonadati</taxon>
        <taxon>Pseudomonadota</taxon>
        <taxon>Alphaproteobacteria</taxon>
        <taxon>Rhodobacterales</taxon>
        <taxon>Roseobacteraceae</taxon>
        <taxon>Roseivivax</taxon>
    </lineage>
</organism>
<sequence>MTALDEYQRLEATGLWRPETGAQRREVVVALGNATLTIKDMQDRVLAHWSLAAITRATSAGHDPALYHPDGDPEETLELSNAEADAMIEALERILRAVDRRRPRPGKLRVWLSGSITAVVIFLAVFWLPGALIAYATHIVPAVKRAEIGTALTERITRVTGQPCSAQEARQPLRRLAERVLGEGRRDALVVLPQGLTDTAHLPGGRILLSRSLIEDPEDPDVPAGFVLAEAVRAAQTDPLEDLLRHAGLGASLQLLTTGELPKGALDDYAESLLTGARAEPVAHDTLLAAFSRAELRSEPYAYWLDVTGESTLPLIEADPRRASGSRQVLTDADWVRLQSICGG</sequence>
<reference evidence="2 3" key="1">
    <citation type="journal article" date="2014" name="Antonie Van Leeuwenhoek">
        <title>Roseivivax atlanticus sp. nov., isolated from surface seawater of the Atlantic Ocean.</title>
        <authorList>
            <person name="Li G."/>
            <person name="Lai Q."/>
            <person name="Liu X."/>
            <person name="Sun F."/>
            <person name="Shao Z."/>
        </authorList>
    </citation>
    <scope>NUCLEOTIDE SEQUENCE [LARGE SCALE GENOMIC DNA]</scope>
    <source>
        <strain evidence="2 3">22II-s10s</strain>
    </source>
</reference>
<comment type="caution">
    <text evidence="2">The sequence shown here is derived from an EMBL/GenBank/DDBJ whole genome shotgun (WGS) entry which is preliminary data.</text>
</comment>
<keyword evidence="1" id="KW-0812">Transmembrane</keyword>
<accession>W4HEI1</accession>